<name>A0A4Y8TYW6_9MICC</name>
<feature type="domain" description="CHY-type" evidence="4">
    <location>
        <begin position="17"/>
        <end position="97"/>
    </location>
</feature>
<dbReference type="PANTHER" id="PTHR28082">
    <property type="entry name" value="ZINC FINGER PROTEIN"/>
    <property type="match status" value="1"/>
</dbReference>
<keyword evidence="2" id="KW-0863">Zinc-finger</keyword>
<evidence type="ECO:0000256" key="2">
    <source>
        <dbReference type="ARBA" id="ARBA00022771"/>
    </source>
</evidence>
<keyword evidence="1" id="KW-0479">Metal-binding</keyword>
<evidence type="ECO:0000256" key="1">
    <source>
        <dbReference type="ARBA" id="ARBA00022723"/>
    </source>
</evidence>
<accession>A0A4Y8TYW6</accession>
<dbReference type="GO" id="GO:0008270">
    <property type="term" value="F:zinc ion binding"/>
    <property type="evidence" value="ECO:0007669"/>
    <property type="project" value="UniProtKB-KW"/>
</dbReference>
<dbReference type="InterPro" id="IPR037274">
    <property type="entry name" value="Znf_CHY_sf"/>
</dbReference>
<protein>
    <recommendedName>
        <fullName evidence="4">CHY-type domain-containing protein</fullName>
    </recommendedName>
</protein>
<dbReference type="Proteomes" id="UP000297638">
    <property type="component" value="Unassembled WGS sequence"/>
</dbReference>
<dbReference type="InterPro" id="IPR052604">
    <property type="entry name" value="Mito_Tim_assembly_helper"/>
</dbReference>
<dbReference type="PROSITE" id="PS51266">
    <property type="entry name" value="ZF_CHY"/>
    <property type="match status" value="1"/>
</dbReference>
<comment type="caution">
    <text evidence="5">The sequence shown here is derived from an EMBL/GenBank/DDBJ whole genome shotgun (WGS) entry which is preliminary data.</text>
</comment>
<dbReference type="PIRSF" id="PIRSF017292">
    <property type="entry name" value="UCP017292_Znf_CHY"/>
    <property type="match status" value="1"/>
</dbReference>
<dbReference type="SUPFAM" id="SSF161219">
    <property type="entry name" value="CHY zinc finger-like"/>
    <property type="match status" value="1"/>
</dbReference>
<dbReference type="Pfam" id="PF05495">
    <property type="entry name" value="zf-CHY"/>
    <property type="match status" value="1"/>
</dbReference>
<dbReference type="GO" id="GO:0045041">
    <property type="term" value="P:protein import into mitochondrial intermembrane space"/>
    <property type="evidence" value="ECO:0007669"/>
    <property type="project" value="TreeGrafter"/>
</dbReference>
<evidence type="ECO:0000313" key="5">
    <source>
        <dbReference type="EMBL" id="TFH56263.1"/>
    </source>
</evidence>
<gene>
    <name evidence="5" type="ORF">EXY26_04205</name>
</gene>
<dbReference type="PANTHER" id="PTHR28082:SF1">
    <property type="entry name" value="HELPER OF TIM PROTEIN 13"/>
    <property type="match status" value="1"/>
</dbReference>
<sequence>MKKWGNPAHSAALRGVRMDGQTRCAHYHSLFDVIALKHDCCATFYPCHLCHAELADHQAEPWPADRFDEPAVLCGVCSTQLSPAEYLETSSCPNCQALFNPGCKLHLDLYFEMKSAA</sequence>
<evidence type="ECO:0000256" key="3">
    <source>
        <dbReference type="ARBA" id="ARBA00022833"/>
    </source>
</evidence>
<dbReference type="AlphaFoldDB" id="A0A4Y8TYW6"/>
<evidence type="ECO:0000259" key="4">
    <source>
        <dbReference type="PROSITE" id="PS51266"/>
    </source>
</evidence>
<dbReference type="EMBL" id="SPDS01000001">
    <property type="protein sequence ID" value="TFH56263.1"/>
    <property type="molecule type" value="Genomic_DNA"/>
</dbReference>
<dbReference type="InterPro" id="IPR008913">
    <property type="entry name" value="Znf_CHY"/>
</dbReference>
<keyword evidence="3" id="KW-0862">Zinc</keyword>
<proteinExistence type="predicted"/>
<dbReference type="InterPro" id="IPR016694">
    <property type="entry name" value="UCP017292"/>
</dbReference>
<dbReference type="RefSeq" id="WP_134779514.1">
    <property type="nucleotide sequence ID" value="NZ_SPDS01000001.1"/>
</dbReference>
<evidence type="ECO:0000313" key="6">
    <source>
        <dbReference type="Proteomes" id="UP000297638"/>
    </source>
</evidence>
<organism evidence="5 6">
    <name type="scientific">Glutamicibacter arilaitensis</name>
    <dbReference type="NCBI Taxonomy" id="256701"/>
    <lineage>
        <taxon>Bacteria</taxon>
        <taxon>Bacillati</taxon>
        <taxon>Actinomycetota</taxon>
        <taxon>Actinomycetes</taxon>
        <taxon>Micrococcales</taxon>
        <taxon>Micrococcaceae</taxon>
        <taxon>Glutamicibacter</taxon>
    </lineage>
</organism>
<reference evidence="5 6" key="1">
    <citation type="submission" date="2019-03" db="EMBL/GenBank/DDBJ databases">
        <title>Glutamicibacter sp. LJH19 genome.</title>
        <authorList>
            <person name="Sinai Borker S."/>
            <person name="Kumar R."/>
        </authorList>
    </citation>
    <scope>NUCLEOTIDE SEQUENCE [LARGE SCALE GENOMIC DNA]</scope>
    <source>
        <strain evidence="5 6">LJH19</strain>
    </source>
</reference>